<dbReference type="PROSITE" id="PS50888">
    <property type="entry name" value="BHLH"/>
    <property type="match status" value="1"/>
</dbReference>
<dbReference type="InterPro" id="IPR011598">
    <property type="entry name" value="bHLH_dom"/>
</dbReference>
<feature type="compositionally biased region" description="Polar residues" evidence="4">
    <location>
        <begin position="265"/>
        <end position="274"/>
    </location>
</feature>
<evidence type="ECO:0000256" key="3">
    <source>
        <dbReference type="ARBA" id="ARBA00023163"/>
    </source>
</evidence>
<keyword evidence="2" id="KW-0238">DNA-binding</keyword>
<gene>
    <name evidence="6" type="ORF">LSH36_251g04035</name>
</gene>
<dbReference type="CDD" id="cd19708">
    <property type="entry name" value="bHLH_TS_dHLH3B_like"/>
    <property type="match status" value="1"/>
</dbReference>
<feature type="compositionally biased region" description="Acidic residues" evidence="4">
    <location>
        <begin position="21"/>
        <end position="40"/>
    </location>
</feature>
<evidence type="ECO:0000256" key="1">
    <source>
        <dbReference type="ARBA" id="ARBA00023015"/>
    </source>
</evidence>
<dbReference type="Gene3D" id="4.10.280.10">
    <property type="entry name" value="Helix-loop-helix DNA-binding domain"/>
    <property type="match status" value="1"/>
</dbReference>
<dbReference type="SMART" id="SM00353">
    <property type="entry name" value="HLH"/>
    <property type="match status" value="1"/>
</dbReference>
<feature type="domain" description="BHLH" evidence="5">
    <location>
        <begin position="170"/>
        <end position="222"/>
    </location>
</feature>
<dbReference type="AlphaFoldDB" id="A0AAD9JM59"/>
<name>A0AAD9JM59_9ANNE</name>
<dbReference type="Proteomes" id="UP001208570">
    <property type="component" value="Unassembled WGS sequence"/>
</dbReference>
<dbReference type="InterPro" id="IPR040238">
    <property type="entry name" value="TAL-like"/>
</dbReference>
<accession>A0AAD9JM59</accession>
<keyword evidence="7" id="KW-1185">Reference proteome</keyword>
<feature type="compositionally biased region" description="Low complexity" evidence="4">
    <location>
        <begin position="282"/>
        <end position="306"/>
    </location>
</feature>
<dbReference type="SUPFAM" id="SSF47459">
    <property type="entry name" value="HLH, helix-loop-helix DNA-binding domain"/>
    <property type="match status" value="1"/>
</dbReference>
<evidence type="ECO:0000259" key="5">
    <source>
        <dbReference type="PROSITE" id="PS50888"/>
    </source>
</evidence>
<feature type="compositionally biased region" description="Low complexity" evidence="4">
    <location>
        <begin position="248"/>
        <end position="257"/>
    </location>
</feature>
<dbReference type="Pfam" id="PF00010">
    <property type="entry name" value="HLH"/>
    <property type="match status" value="1"/>
</dbReference>
<keyword evidence="1" id="KW-0805">Transcription regulation</keyword>
<dbReference type="PANTHER" id="PTHR13864:SF15">
    <property type="entry name" value="T-CELL ACUTE LYMPHOCYTIC LEUKEMIA PROTEIN 1 HOMOLOG-RELATED"/>
    <property type="match status" value="1"/>
</dbReference>
<evidence type="ECO:0000313" key="6">
    <source>
        <dbReference type="EMBL" id="KAK2155023.1"/>
    </source>
</evidence>
<reference evidence="6" key="1">
    <citation type="journal article" date="2023" name="Mol. Biol. Evol.">
        <title>Third-Generation Sequencing Reveals the Adaptive Role of the Epigenome in Three Deep-Sea Polychaetes.</title>
        <authorList>
            <person name="Perez M."/>
            <person name="Aroh O."/>
            <person name="Sun Y."/>
            <person name="Lan Y."/>
            <person name="Juniper S.K."/>
            <person name="Young C.R."/>
            <person name="Angers B."/>
            <person name="Qian P.Y."/>
        </authorList>
    </citation>
    <scope>NUCLEOTIDE SEQUENCE</scope>
    <source>
        <strain evidence="6">P08H-3</strain>
    </source>
</reference>
<dbReference type="GO" id="GO:0000978">
    <property type="term" value="F:RNA polymerase II cis-regulatory region sequence-specific DNA binding"/>
    <property type="evidence" value="ECO:0007669"/>
    <property type="project" value="TreeGrafter"/>
</dbReference>
<evidence type="ECO:0000313" key="7">
    <source>
        <dbReference type="Proteomes" id="UP001208570"/>
    </source>
</evidence>
<evidence type="ECO:0000256" key="2">
    <source>
        <dbReference type="ARBA" id="ARBA00023125"/>
    </source>
</evidence>
<feature type="region of interest" description="Disordered" evidence="4">
    <location>
        <begin position="1"/>
        <end position="77"/>
    </location>
</feature>
<protein>
    <recommendedName>
        <fullName evidence="5">BHLH domain-containing protein</fullName>
    </recommendedName>
</protein>
<dbReference type="GO" id="GO:0000981">
    <property type="term" value="F:DNA-binding transcription factor activity, RNA polymerase II-specific"/>
    <property type="evidence" value="ECO:0007669"/>
    <property type="project" value="InterPro"/>
</dbReference>
<feature type="compositionally biased region" description="Basic and acidic residues" evidence="4">
    <location>
        <begin position="41"/>
        <end position="61"/>
    </location>
</feature>
<proteinExistence type="predicted"/>
<keyword evidence="3" id="KW-0804">Transcription</keyword>
<dbReference type="EMBL" id="JAODUP010000251">
    <property type="protein sequence ID" value="KAK2155023.1"/>
    <property type="molecule type" value="Genomic_DNA"/>
</dbReference>
<feature type="compositionally biased region" description="Basic and acidic residues" evidence="4">
    <location>
        <begin position="1"/>
        <end position="20"/>
    </location>
</feature>
<dbReference type="InterPro" id="IPR036638">
    <property type="entry name" value="HLH_DNA-bd_sf"/>
</dbReference>
<evidence type="ECO:0000256" key="4">
    <source>
        <dbReference type="SAM" id="MobiDB-lite"/>
    </source>
</evidence>
<comment type="caution">
    <text evidence="6">The sequence shown here is derived from an EMBL/GenBank/DDBJ whole genome shotgun (WGS) entry which is preliminary data.</text>
</comment>
<dbReference type="PANTHER" id="PTHR13864">
    <property type="entry name" value="T-CELL ACUTE LYMPHOCYTIC LEUKEMIA/STEM CELL LEUKEMIA-RELATED"/>
    <property type="match status" value="1"/>
</dbReference>
<organism evidence="6 7">
    <name type="scientific">Paralvinella palmiformis</name>
    <dbReference type="NCBI Taxonomy" id="53620"/>
    <lineage>
        <taxon>Eukaryota</taxon>
        <taxon>Metazoa</taxon>
        <taxon>Spiralia</taxon>
        <taxon>Lophotrochozoa</taxon>
        <taxon>Annelida</taxon>
        <taxon>Polychaeta</taxon>
        <taxon>Sedentaria</taxon>
        <taxon>Canalipalpata</taxon>
        <taxon>Terebellida</taxon>
        <taxon>Terebelliformia</taxon>
        <taxon>Alvinellidae</taxon>
        <taxon>Paralvinella</taxon>
    </lineage>
</organism>
<dbReference type="GO" id="GO:0046983">
    <property type="term" value="F:protein dimerization activity"/>
    <property type="evidence" value="ECO:0007669"/>
    <property type="project" value="InterPro"/>
</dbReference>
<dbReference type="FunFam" id="4.10.280.10:FF:000015">
    <property type="entry name" value="T-cell acute lymphocytic leukemia 1"/>
    <property type="match status" value="1"/>
</dbReference>
<sequence>MSESDNCKRGLQDDISIHDSDSDDDCFLEDNDDEIPDGDDESRSCMRARDCDDDEDRRPDRGVAIPVGHPGVGQPPFDRFPPTRSPFFAGYPGHGPNPQGLTFSPWLGHFRGLIPHRPIPLMNHSTTPFTYLTSPNPRSLLDRYRKRPMIGEPVHAGNDDFHVPHRPKIVRRVFTNTRERWRQQNVNGAFSELRKLVPTHPPDKKLSKNEILRLAIKYISLLDNVIKYQKEQNPDLDESVSGSRTTIDNGSSDSNNNNKEKLATAVTSSGSSGVNGIDFRSHSPISSPGSSYMYYDDSSADESFSG</sequence>
<feature type="region of interest" description="Disordered" evidence="4">
    <location>
        <begin position="232"/>
        <end position="306"/>
    </location>
</feature>